<dbReference type="Proteomes" id="UP001150941">
    <property type="component" value="Unassembled WGS sequence"/>
</dbReference>
<dbReference type="AlphaFoldDB" id="A0A9W9PAD4"/>
<evidence type="ECO:0000313" key="3">
    <source>
        <dbReference type="EMBL" id="KAJ5239548.1"/>
    </source>
</evidence>
<evidence type="ECO:0000313" key="4">
    <source>
        <dbReference type="Proteomes" id="UP001150941"/>
    </source>
</evidence>
<comment type="caution">
    <text evidence="3">The sequence shown here is derived from an EMBL/GenBank/DDBJ whole genome shotgun (WGS) entry which is preliminary data.</text>
</comment>
<organism evidence="3 4">
    <name type="scientific">Penicillium chermesinum</name>
    <dbReference type="NCBI Taxonomy" id="63820"/>
    <lineage>
        <taxon>Eukaryota</taxon>
        <taxon>Fungi</taxon>
        <taxon>Dikarya</taxon>
        <taxon>Ascomycota</taxon>
        <taxon>Pezizomycotina</taxon>
        <taxon>Eurotiomycetes</taxon>
        <taxon>Eurotiomycetidae</taxon>
        <taxon>Eurotiales</taxon>
        <taxon>Aspergillaceae</taxon>
        <taxon>Penicillium</taxon>
    </lineage>
</organism>
<proteinExistence type="predicted"/>
<feature type="chain" id="PRO_5040809080" description="Cell wall protein" evidence="2">
    <location>
        <begin position="23"/>
        <end position="215"/>
    </location>
</feature>
<keyword evidence="2" id="KW-0732">Signal</keyword>
<evidence type="ECO:0000256" key="1">
    <source>
        <dbReference type="SAM" id="MobiDB-lite"/>
    </source>
</evidence>
<feature type="compositionally biased region" description="Basic and acidic residues" evidence="1">
    <location>
        <begin position="200"/>
        <end position="215"/>
    </location>
</feature>
<dbReference type="EMBL" id="JAPQKS010000003">
    <property type="protein sequence ID" value="KAJ5239548.1"/>
    <property type="molecule type" value="Genomic_DNA"/>
</dbReference>
<keyword evidence="4" id="KW-1185">Reference proteome</keyword>
<feature type="region of interest" description="Disordered" evidence="1">
    <location>
        <begin position="192"/>
        <end position="215"/>
    </location>
</feature>
<accession>A0A9W9PAD4</accession>
<gene>
    <name evidence="3" type="ORF">N7468_004167</name>
</gene>
<dbReference type="OrthoDB" id="5089392at2759"/>
<sequence>MRFSLVVSTLALIGAAKATVSAQQVVANIDAITSKSSETNDIAKTISITNFFSTTPQVIRNFRDIIAIVTQDINAMESKRSLMARQECLDLEDIERCLGDLGEIVSNPSELLGGEKKKRQSPGYSDTDQEAICTSFRGFVQVHQQLLQTVIGKHGLLSLTPFTQPIAQILRTLEAGVDTIAFETIDSVPTCAQDATQNKDSLDKAEEGQERPDEH</sequence>
<reference evidence="3" key="2">
    <citation type="journal article" date="2023" name="IMA Fungus">
        <title>Comparative genomic study of the Penicillium genus elucidates a diverse pangenome and 15 lateral gene transfer events.</title>
        <authorList>
            <person name="Petersen C."/>
            <person name="Sorensen T."/>
            <person name="Nielsen M.R."/>
            <person name="Sondergaard T.E."/>
            <person name="Sorensen J.L."/>
            <person name="Fitzpatrick D.A."/>
            <person name="Frisvad J.C."/>
            <person name="Nielsen K.L."/>
        </authorList>
    </citation>
    <scope>NUCLEOTIDE SEQUENCE</scope>
    <source>
        <strain evidence="3">IBT 19713</strain>
    </source>
</reference>
<protein>
    <recommendedName>
        <fullName evidence="5">Cell wall protein</fullName>
    </recommendedName>
</protein>
<name>A0A9W9PAD4_9EURO</name>
<evidence type="ECO:0008006" key="5">
    <source>
        <dbReference type="Google" id="ProtNLM"/>
    </source>
</evidence>
<dbReference type="RefSeq" id="XP_058332467.1">
    <property type="nucleotide sequence ID" value="XM_058473464.1"/>
</dbReference>
<reference evidence="3" key="1">
    <citation type="submission" date="2022-11" db="EMBL/GenBank/DDBJ databases">
        <authorList>
            <person name="Petersen C."/>
        </authorList>
    </citation>
    <scope>NUCLEOTIDE SEQUENCE</scope>
    <source>
        <strain evidence="3">IBT 19713</strain>
    </source>
</reference>
<dbReference type="GeneID" id="83200767"/>
<feature type="signal peptide" evidence="2">
    <location>
        <begin position="1"/>
        <end position="22"/>
    </location>
</feature>
<evidence type="ECO:0000256" key="2">
    <source>
        <dbReference type="SAM" id="SignalP"/>
    </source>
</evidence>